<dbReference type="Pfam" id="PF13462">
    <property type="entry name" value="Thioredoxin_4"/>
    <property type="match status" value="1"/>
</dbReference>
<organism evidence="7 8">
    <name type="scientific">Candidatus Liptonbacteria bacterium CG11_big_fil_rev_8_21_14_0_20_35_14</name>
    <dbReference type="NCBI Taxonomy" id="1974634"/>
    <lineage>
        <taxon>Bacteria</taxon>
        <taxon>Candidatus Liptoniibacteriota</taxon>
    </lineage>
</organism>
<feature type="domain" description="Thioredoxin" evidence="6">
    <location>
        <begin position="1"/>
        <end position="183"/>
    </location>
</feature>
<evidence type="ECO:0000256" key="2">
    <source>
        <dbReference type="ARBA" id="ARBA00022729"/>
    </source>
</evidence>
<dbReference type="GO" id="GO:0016491">
    <property type="term" value="F:oxidoreductase activity"/>
    <property type="evidence" value="ECO:0007669"/>
    <property type="project" value="UniProtKB-KW"/>
</dbReference>
<evidence type="ECO:0000256" key="4">
    <source>
        <dbReference type="ARBA" id="ARBA00023157"/>
    </source>
</evidence>
<comment type="caution">
    <text evidence="7">The sequence shown here is derived from an EMBL/GenBank/DDBJ whole genome shotgun (WGS) entry which is preliminary data.</text>
</comment>
<dbReference type="AlphaFoldDB" id="A0A2H0NAZ1"/>
<dbReference type="Proteomes" id="UP000229893">
    <property type="component" value="Unassembled WGS sequence"/>
</dbReference>
<keyword evidence="2" id="KW-0732">Signal</keyword>
<keyword evidence="4" id="KW-1015">Disulfide bond</keyword>
<evidence type="ECO:0000256" key="5">
    <source>
        <dbReference type="ARBA" id="ARBA00023284"/>
    </source>
</evidence>
<proteinExistence type="inferred from homology"/>
<dbReference type="PANTHER" id="PTHR13887:SF14">
    <property type="entry name" value="DISULFIDE BOND FORMATION PROTEIN D"/>
    <property type="match status" value="1"/>
</dbReference>
<gene>
    <name evidence="7" type="ORF">COV57_00005</name>
</gene>
<reference evidence="7 8" key="1">
    <citation type="submission" date="2017-09" db="EMBL/GenBank/DDBJ databases">
        <title>Depth-based differentiation of microbial function through sediment-hosted aquifers and enrichment of novel symbionts in the deep terrestrial subsurface.</title>
        <authorList>
            <person name="Probst A.J."/>
            <person name="Ladd B."/>
            <person name="Jarett J.K."/>
            <person name="Geller-Mcgrath D.E."/>
            <person name="Sieber C.M."/>
            <person name="Emerson J.B."/>
            <person name="Anantharaman K."/>
            <person name="Thomas B.C."/>
            <person name="Malmstrom R."/>
            <person name="Stieglmeier M."/>
            <person name="Klingl A."/>
            <person name="Woyke T."/>
            <person name="Ryan C.M."/>
            <person name="Banfield J.F."/>
        </authorList>
    </citation>
    <scope>NUCLEOTIDE SEQUENCE [LARGE SCALE GENOMIC DNA]</scope>
    <source>
        <strain evidence="7">CG11_big_fil_rev_8_21_14_0_20_35_14</strain>
    </source>
</reference>
<evidence type="ECO:0000259" key="6">
    <source>
        <dbReference type="PROSITE" id="PS51352"/>
    </source>
</evidence>
<sequence>REASSEDHYLGDLNAPIKFIEYSDLECPYCQQFHLTLYEEIKPEYIDTGKIVWIFRNLPLIQIHSKAQREAEAAECVASLAGNDAFWQYIDIIFRNSPLNNGLNLSKLPEFAVQIGVNEKAFNECLQSGDYQADVKLDSDEAQALGATGTPFSVIMKNGEIIGTLPGVVEASQLKNMFDEMLAN</sequence>
<evidence type="ECO:0000313" key="7">
    <source>
        <dbReference type="EMBL" id="PIR05256.1"/>
    </source>
</evidence>
<evidence type="ECO:0000256" key="3">
    <source>
        <dbReference type="ARBA" id="ARBA00023002"/>
    </source>
</evidence>
<accession>A0A2H0NAZ1</accession>
<name>A0A2H0NAZ1_9BACT</name>
<keyword evidence="5" id="KW-0676">Redox-active center</keyword>
<feature type="non-terminal residue" evidence="7">
    <location>
        <position position="1"/>
    </location>
</feature>
<comment type="similarity">
    <text evidence="1">Belongs to the thioredoxin family. DsbA subfamily.</text>
</comment>
<evidence type="ECO:0000256" key="1">
    <source>
        <dbReference type="ARBA" id="ARBA00005791"/>
    </source>
</evidence>
<evidence type="ECO:0000313" key="8">
    <source>
        <dbReference type="Proteomes" id="UP000229893"/>
    </source>
</evidence>
<keyword evidence="3" id="KW-0560">Oxidoreductase</keyword>
<dbReference type="PANTHER" id="PTHR13887">
    <property type="entry name" value="GLUTATHIONE S-TRANSFERASE KAPPA"/>
    <property type="match status" value="1"/>
</dbReference>
<dbReference type="InterPro" id="IPR013766">
    <property type="entry name" value="Thioredoxin_domain"/>
</dbReference>
<dbReference type="InterPro" id="IPR036249">
    <property type="entry name" value="Thioredoxin-like_sf"/>
</dbReference>
<dbReference type="Gene3D" id="3.40.30.10">
    <property type="entry name" value="Glutaredoxin"/>
    <property type="match status" value="1"/>
</dbReference>
<protein>
    <recommendedName>
        <fullName evidence="6">Thioredoxin domain-containing protein</fullName>
    </recommendedName>
</protein>
<dbReference type="InterPro" id="IPR012336">
    <property type="entry name" value="Thioredoxin-like_fold"/>
</dbReference>
<dbReference type="EMBL" id="PCWO01000001">
    <property type="protein sequence ID" value="PIR05256.1"/>
    <property type="molecule type" value="Genomic_DNA"/>
</dbReference>
<dbReference type="SUPFAM" id="SSF52833">
    <property type="entry name" value="Thioredoxin-like"/>
    <property type="match status" value="1"/>
</dbReference>
<dbReference type="PROSITE" id="PS51352">
    <property type="entry name" value="THIOREDOXIN_2"/>
    <property type="match status" value="1"/>
</dbReference>